<dbReference type="InterPro" id="IPR033399">
    <property type="entry name" value="TP_0789-like"/>
</dbReference>
<dbReference type="AlphaFoldDB" id="A0A832J5Y2"/>
<dbReference type="Gene3D" id="2.50.20.10">
    <property type="entry name" value="Lipoprotein localisation LolA/LolB/LppX"/>
    <property type="match status" value="1"/>
</dbReference>
<feature type="signal peptide" evidence="1">
    <location>
        <begin position="1"/>
        <end position="17"/>
    </location>
</feature>
<accession>A0A832J5Y2</accession>
<gene>
    <name evidence="3" type="ORF">ENJ65_02360</name>
</gene>
<protein>
    <submittedName>
        <fullName evidence="3">Outer membrane lipoprotein-sorting protein</fullName>
    </submittedName>
</protein>
<proteinExistence type="predicted"/>
<feature type="domain" description="Uncharacterized protein TP-0789" evidence="2">
    <location>
        <begin position="73"/>
        <end position="255"/>
    </location>
</feature>
<sequence length="257" mass="30374">MVTLLLTAFLAPFSVSAQTPEQRGLEISQEADRRGNGFDDFRAEMEMILKNRRGDESRRYIRVLGLEVEGDGDKGMSIFDEPADVRGTAMLTYSHKVKTDDQWLYLPALKRVKRIASRNKSGPYMGSEFAYEDLGSQEVEKYTYKYLRDEVYQGMDCFVVERYPVDKYSGYTRQVTWIDKAEYLPRKTDYYDRKNGLLKTLTFIGYKKYLEHHWRPDEMFMENHQTGKTTRIIWKNYRFRTGLKESDFQVSDLKRAR</sequence>
<reference evidence="3" key="1">
    <citation type="journal article" date="2020" name="mSystems">
        <title>Genome- and Community-Level Interaction Insights into Carbon Utilization and Element Cycling Functions of Hydrothermarchaeota in Hydrothermal Sediment.</title>
        <authorList>
            <person name="Zhou Z."/>
            <person name="Liu Y."/>
            <person name="Xu W."/>
            <person name="Pan J."/>
            <person name="Luo Z.H."/>
            <person name="Li M."/>
        </authorList>
    </citation>
    <scope>NUCLEOTIDE SEQUENCE [LARGE SCALE GENOMIC DNA]</scope>
    <source>
        <strain evidence="3">HyVt-505</strain>
    </source>
</reference>
<name>A0A832J5Y2_9GAMM</name>
<dbReference type="Proteomes" id="UP000885832">
    <property type="component" value="Unassembled WGS sequence"/>
</dbReference>
<organism evidence="3">
    <name type="scientific">Candidatus Tenderia electrophaga</name>
    <dbReference type="NCBI Taxonomy" id="1748243"/>
    <lineage>
        <taxon>Bacteria</taxon>
        <taxon>Pseudomonadati</taxon>
        <taxon>Pseudomonadota</taxon>
        <taxon>Gammaproteobacteria</taxon>
        <taxon>Candidatus Tenderiales</taxon>
        <taxon>Candidatus Tenderiaceae</taxon>
        <taxon>Candidatus Tenderia</taxon>
    </lineage>
</organism>
<dbReference type="Pfam" id="PF17131">
    <property type="entry name" value="LolA_like"/>
    <property type="match status" value="1"/>
</dbReference>
<feature type="chain" id="PRO_5032884598" evidence="1">
    <location>
        <begin position="18"/>
        <end position="257"/>
    </location>
</feature>
<dbReference type="CDD" id="cd16329">
    <property type="entry name" value="LolA_like"/>
    <property type="match status" value="1"/>
</dbReference>
<comment type="caution">
    <text evidence="3">The sequence shown here is derived from an EMBL/GenBank/DDBJ whole genome shotgun (WGS) entry which is preliminary data.</text>
</comment>
<keyword evidence="1" id="KW-0732">Signal</keyword>
<evidence type="ECO:0000256" key="1">
    <source>
        <dbReference type="SAM" id="SignalP"/>
    </source>
</evidence>
<keyword evidence="3" id="KW-0449">Lipoprotein</keyword>
<evidence type="ECO:0000259" key="2">
    <source>
        <dbReference type="Pfam" id="PF17131"/>
    </source>
</evidence>
<evidence type="ECO:0000313" key="3">
    <source>
        <dbReference type="EMBL" id="HHJ80456.1"/>
    </source>
</evidence>
<dbReference type="EMBL" id="DRNF01000149">
    <property type="protein sequence ID" value="HHJ80456.1"/>
    <property type="molecule type" value="Genomic_DNA"/>
</dbReference>